<feature type="domain" description="Activator of Hsp90 ATPase homologue 1/2-like C-terminal" evidence="2">
    <location>
        <begin position="25"/>
        <end position="159"/>
    </location>
</feature>
<dbReference type="EMBL" id="FNUG01000003">
    <property type="protein sequence ID" value="SEE96010.1"/>
    <property type="molecule type" value="Genomic_DNA"/>
</dbReference>
<dbReference type="AlphaFoldDB" id="A0A1H5N3H7"/>
<sequence>MIFGKSSEAKYLTIMKRKTYQTTINAPREKVWAALWGEDTFPKWTAPFSPGSRAVTTWEEGGKILFLNGENEGMVSRVDKKRDNEFMDIRHLGIVDKDGNEDYESEKVKPWADAHEIYTLIPAGDGKTELTVDMDVDEEYEQYMDNTWPKAFSELRSVAEN</sequence>
<evidence type="ECO:0000259" key="2">
    <source>
        <dbReference type="Pfam" id="PF08327"/>
    </source>
</evidence>
<dbReference type="Pfam" id="PF08327">
    <property type="entry name" value="AHSA1"/>
    <property type="match status" value="1"/>
</dbReference>
<gene>
    <name evidence="3" type="ORF">SAMN04488034_103300</name>
</gene>
<dbReference type="Gene3D" id="3.30.530.20">
    <property type="match status" value="1"/>
</dbReference>
<keyword evidence="4" id="KW-1185">Reference proteome</keyword>
<evidence type="ECO:0000256" key="1">
    <source>
        <dbReference type="ARBA" id="ARBA00006817"/>
    </source>
</evidence>
<name>A0A1H5N3H7_9FLAO</name>
<comment type="similarity">
    <text evidence="1">Belongs to the AHA1 family.</text>
</comment>
<dbReference type="InterPro" id="IPR013538">
    <property type="entry name" value="ASHA1/2-like_C"/>
</dbReference>
<evidence type="ECO:0000313" key="3">
    <source>
        <dbReference type="EMBL" id="SEE96010.1"/>
    </source>
</evidence>
<dbReference type="SUPFAM" id="SSF55961">
    <property type="entry name" value="Bet v1-like"/>
    <property type="match status" value="1"/>
</dbReference>
<evidence type="ECO:0000313" key="4">
    <source>
        <dbReference type="Proteomes" id="UP000199448"/>
    </source>
</evidence>
<proteinExistence type="inferred from homology"/>
<dbReference type="Proteomes" id="UP000199448">
    <property type="component" value="Unassembled WGS sequence"/>
</dbReference>
<reference evidence="3 4" key="1">
    <citation type="submission" date="2016-10" db="EMBL/GenBank/DDBJ databases">
        <authorList>
            <person name="de Groot N.N."/>
        </authorList>
    </citation>
    <scope>NUCLEOTIDE SEQUENCE [LARGE SCALE GENOMIC DNA]</scope>
    <source>
        <strain evidence="3 4">DSM 23553</strain>
    </source>
</reference>
<protein>
    <submittedName>
        <fullName evidence="3">Uncharacterized conserved protein YndB, AHSA1/START domain</fullName>
    </submittedName>
</protein>
<dbReference type="InterPro" id="IPR023393">
    <property type="entry name" value="START-like_dom_sf"/>
</dbReference>
<dbReference type="STRING" id="390640.SAMN04488034_103300"/>
<organism evidence="3 4">
    <name type="scientific">Salinimicrobium catena</name>
    <dbReference type="NCBI Taxonomy" id="390640"/>
    <lineage>
        <taxon>Bacteria</taxon>
        <taxon>Pseudomonadati</taxon>
        <taxon>Bacteroidota</taxon>
        <taxon>Flavobacteriia</taxon>
        <taxon>Flavobacteriales</taxon>
        <taxon>Flavobacteriaceae</taxon>
        <taxon>Salinimicrobium</taxon>
    </lineage>
</organism>
<dbReference type="CDD" id="cd07814">
    <property type="entry name" value="SRPBCC_CalC_Aha1-like"/>
    <property type="match status" value="1"/>
</dbReference>
<accession>A0A1H5N3H7</accession>